<evidence type="ECO:0008006" key="3">
    <source>
        <dbReference type="Google" id="ProtNLM"/>
    </source>
</evidence>
<sequence length="731" mass="81268">MELRPVVGSVIIEDGSLTGGGGLCLGTDWRLEYPGREVERPQSGPSWRVKGILYPRGFPMREKGLKTRTYADVAKLKPGRIGDRIWLELEEREMQGRRWPYHHWLLRGRLSIAVLGRGLLLLEFESLSEAEQVLAKGIRRIPCIWKDGTRRWGDGCGGFIAVEEDITFMAELEWARSLVKMVGRDLPSSAQIVVGLGCFSIQLWWEIPSWFVQLMPLRGSHEVGVSVVGEEDGGNPRAACIRSQKEKVVQTKVQVGVQDVSSYGGKSKKVAAFSVACSARGSDEGTEEGDGEGSLVCRGQEVGANMSSISRLGGHRHGLGGFRKTLAVFDRAAITDKALLGKASRYNDSPSIFVGGGDLSSSLPSSSYGWALAAGGSSGLGGSSWEMETKEEKTLAEEDSCLKFNKFLGFSTEGFEGEILNLLLRMKNRREQSKRRGISISTRFERELKKLETKIQDMSLGVVRSLGVRRFLEWGAVNARGVTVGVVVFWENRMLELVEMEEELEAICRLWNDPWCIGGDFNVIKFPRECSREGRVSSSMRRFSEVIDDLNLKYLPLVVQGTLPRPMSDHFPILLDGRGGGVVSAFQILLMEPGDWHPSLNGLDFDKTGVEEATRLEEVFIVEEVLGFFKEFHKWGRLIRGRSGDGAQITQLLFIDDMQVFCEASQEQMTYLSWLLMWFETISGLRINLDKSEILPMGRVENVEILALKLGCKVGSLPSTYLGLPLGALHK</sequence>
<evidence type="ECO:0000313" key="1">
    <source>
        <dbReference type="EMBL" id="RVW88355.1"/>
    </source>
</evidence>
<evidence type="ECO:0000313" key="2">
    <source>
        <dbReference type="Proteomes" id="UP000288805"/>
    </source>
</evidence>
<dbReference type="Proteomes" id="UP000288805">
    <property type="component" value="Unassembled WGS sequence"/>
</dbReference>
<organism evidence="1 2">
    <name type="scientific">Vitis vinifera</name>
    <name type="common">Grape</name>
    <dbReference type="NCBI Taxonomy" id="29760"/>
    <lineage>
        <taxon>Eukaryota</taxon>
        <taxon>Viridiplantae</taxon>
        <taxon>Streptophyta</taxon>
        <taxon>Embryophyta</taxon>
        <taxon>Tracheophyta</taxon>
        <taxon>Spermatophyta</taxon>
        <taxon>Magnoliopsida</taxon>
        <taxon>eudicotyledons</taxon>
        <taxon>Gunneridae</taxon>
        <taxon>Pentapetalae</taxon>
        <taxon>rosids</taxon>
        <taxon>Vitales</taxon>
        <taxon>Vitaceae</taxon>
        <taxon>Viteae</taxon>
        <taxon>Vitis</taxon>
    </lineage>
</organism>
<dbReference type="SUPFAM" id="SSF56219">
    <property type="entry name" value="DNase I-like"/>
    <property type="match status" value="1"/>
</dbReference>
<accession>A0A438HV79</accession>
<dbReference type="Gene3D" id="3.60.10.10">
    <property type="entry name" value="Endonuclease/exonuclease/phosphatase"/>
    <property type="match status" value="1"/>
</dbReference>
<name>A0A438HV79_VITVI</name>
<dbReference type="InterPro" id="IPR036691">
    <property type="entry name" value="Endo/exonu/phosph_ase_sf"/>
</dbReference>
<protein>
    <recommendedName>
        <fullName evidence="3">DUF4283 domain-containing protein</fullName>
    </recommendedName>
</protein>
<reference evidence="1 2" key="1">
    <citation type="journal article" date="2018" name="PLoS Genet.">
        <title>Population sequencing reveals clonal diversity and ancestral inbreeding in the grapevine cultivar Chardonnay.</title>
        <authorList>
            <person name="Roach M.J."/>
            <person name="Johnson D.L."/>
            <person name="Bohlmann J."/>
            <person name="van Vuuren H.J."/>
            <person name="Jones S.J."/>
            <person name="Pretorius I.S."/>
            <person name="Schmidt S.A."/>
            <person name="Borneman A.R."/>
        </authorList>
    </citation>
    <scope>NUCLEOTIDE SEQUENCE [LARGE SCALE GENOMIC DNA]</scope>
    <source>
        <strain evidence="2">cv. Chardonnay</strain>
        <tissue evidence="1">Leaf</tissue>
    </source>
</reference>
<gene>
    <name evidence="1" type="ORF">CK203_040950</name>
</gene>
<comment type="caution">
    <text evidence="1">The sequence shown here is derived from an EMBL/GenBank/DDBJ whole genome shotgun (WGS) entry which is preliminary data.</text>
</comment>
<proteinExistence type="predicted"/>
<dbReference type="AlphaFoldDB" id="A0A438HV79"/>
<dbReference type="EMBL" id="QGNW01000174">
    <property type="protein sequence ID" value="RVW88355.1"/>
    <property type="molecule type" value="Genomic_DNA"/>
</dbReference>